<accession>A0A444JEA8</accession>
<keyword evidence="5" id="KW-1185">Reference proteome</keyword>
<dbReference type="EMBL" id="MTKQ01000058">
    <property type="protein sequence ID" value="RWX48762.1"/>
    <property type="molecule type" value="Genomic_DNA"/>
</dbReference>
<proteinExistence type="predicted"/>
<feature type="domain" description="AAA" evidence="1">
    <location>
        <begin position="4"/>
        <end position="130"/>
    </location>
</feature>
<dbReference type="InterPro" id="IPR027417">
    <property type="entry name" value="P-loop_NTPase"/>
</dbReference>
<dbReference type="AlphaFoldDB" id="A0A444JEA8"/>
<organism evidence="3 5">
    <name type="scientific">Candidatus Electrothrix marina</name>
    <dbReference type="NCBI Taxonomy" id="1859130"/>
    <lineage>
        <taxon>Bacteria</taxon>
        <taxon>Pseudomonadati</taxon>
        <taxon>Thermodesulfobacteriota</taxon>
        <taxon>Desulfobulbia</taxon>
        <taxon>Desulfobulbales</taxon>
        <taxon>Desulfobulbaceae</taxon>
        <taxon>Candidatus Electrothrix</taxon>
    </lineage>
</organism>
<evidence type="ECO:0000313" key="3">
    <source>
        <dbReference type="EMBL" id="RWX51358.1"/>
    </source>
</evidence>
<dbReference type="PANTHER" id="PTHR13696">
    <property type="entry name" value="P-LOOP CONTAINING NUCLEOSIDE TRIPHOSPHATE HYDROLASE"/>
    <property type="match status" value="1"/>
</dbReference>
<gene>
    <name evidence="2" type="ORF">VT99_10589</name>
    <name evidence="3" type="ORF">VU01_11528</name>
</gene>
<dbReference type="CDD" id="cd02042">
    <property type="entry name" value="ParAB_family"/>
    <property type="match status" value="1"/>
</dbReference>
<dbReference type="InterPro" id="IPR025669">
    <property type="entry name" value="AAA_dom"/>
</dbReference>
<dbReference type="Proteomes" id="UP000286862">
    <property type="component" value="Unassembled WGS sequence"/>
</dbReference>
<evidence type="ECO:0000259" key="1">
    <source>
        <dbReference type="Pfam" id="PF13614"/>
    </source>
</evidence>
<protein>
    <submittedName>
        <fullName evidence="3">CobQ/CobB/MinD/ParA nucleotide binding domain-containing protein</fullName>
    </submittedName>
</protein>
<dbReference type="Gene3D" id="3.40.50.300">
    <property type="entry name" value="P-loop containing nucleotide triphosphate hydrolases"/>
    <property type="match status" value="1"/>
</dbReference>
<dbReference type="InterPro" id="IPR050678">
    <property type="entry name" value="DNA_Partitioning_ATPase"/>
</dbReference>
<name>A0A444JEA8_9BACT</name>
<evidence type="ECO:0000313" key="4">
    <source>
        <dbReference type="Proteomes" id="UP000286862"/>
    </source>
</evidence>
<evidence type="ECO:0000313" key="5">
    <source>
        <dbReference type="Proteomes" id="UP000288892"/>
    </source>
</evidence>
<dbReference type="Pfam" id="PF13614">
    <property type="entry name" value="AAA_31"/>
    <property type="match status" value="1"/>
</dbReference>
<sequence>MKSKIVVLANQKGGVGKTTTAINLAATLATKGKKVLLVDSDPQGNASSGVGLFNADPEKHLYNCYMGSPNTKDCIQGTSIKNLSILAASIDLVGVEIELISKENREKQLRRILKEVRELYDYIIIDCPPLSDS</sequence>
<evidence type="ECO:0000313" key="2">
    <source>
        <dbReference type="EMBL" id="RWX48762.1"/>
    </source>
</evidence>
<dbReference type="PANTHER" id="PTHR13696:SF52">
    <property type="entry name" value="PARA FAMILY PROTEIN CT_582"/>
    <property type="match status" value="1"/>
</dbReference>
<reference evidence="4 5" key="1">
    <citation type="submission" date="2017-01" db="EMBL/GenBank/DDBJ databases">
        <title>The cable genome- insights into the physiology and evolution of filamentous bacteria capable of sulfide oxidation via long distance electron transfer.</title>
        <authorList>
            <person name="Schreiber L."/>
            <person name="Bjerg J.T."/>
            <person name="Boggild A."/>
            <person name="Van De Vossenberg J."/>
            <person name="Meysman F."/>
            <person name="Nielsen L.P."/>
            <person name="Schramm A."/>
            <person name="Kjeldsen K.U."/>
        </authorList>
    </citation>
    <scope>NUCLEOTIDE SEQUENCE [LARGE SCALE GENOMIC DNA]</scope>
    <source>
        <strain evidence="2">A2</strain>
        <strain evidence="3">A5</strain>
    </source>
</reference>
<dbReference type="Proteomes" id="UP000288892">
    <property type="component" value="Unassembled WGS sequence"/>
</dbReference>
<dbReference type="SUPFAM" id="SSF52540">
    <property type="entry name" value="P-loop containing nucleoside triphosphate hydrolases"/>
    <property type="match status" value="1"/>
</dbReference>
<dbReference type="EMBL" id="MTKS01000152">
    <property type="protein sequence ID" value="RWX51358.1"/>
    <property type="molecule type" value="Genomic_DNA"/>
</dbReference>
<comment type="caution">
    <text evidence="3">The sequence shown here is derived from an EMBL/GenBank/DDBJ whole genome shotgun (WGS) entry which is preliminary data.</text>
</comment>